<dbReference type="RefSeq" id="WP_203738508.1">
    <property type="nucleotide sequence ID" value="NZ_BAAAUC010000013.1"/>
</dbReference>
<evidence type="ECO:0000313" key="3">
    <source>
        <dbReference type="Proteomes" id="UP000619479"/>
    </source>
</evidence>
<comment type="caution">
    <text evidence="2">The sequence shown here is derived from an EMBL/GenBank/DDBJ whole genome shotgun (WGS) entry which is preliminary data.</text>
</comment>
<reference evidence="2" key="1">
    <citation type="submission" date="2021-01" db="EMBL/GenBank/DDBJ databases">
        <title>Whole genome shotgun sequence of Actinoplanes cyaneus NBRC 14990.</title>
        <authorList>
            <person name="Komaki H."/>
            <person name="Tamura T."/>
        </authorList>
    </citation>
    <scope>NUCLEOTIDE SEQUENCE</scope>
    <source>
        <strain evidence="2">NBRC 14990</strain>
    </source>
</reference>
<dbReference type="EMBL" id="BOMH01000007">
    <property type="protein sequence ID" value="GID63031.1"/>
    <property type="molecule type" value="Genomic_DNA"/>
</dbReference>
<sequence length="299" mass="32592">MDSRPLAEDAGTADTARLARDCVFADQARRLALWVGITGRPVTAGQVLRRSDVTAAGTLLGVPVPAKVRTAADVLVLRRPWSFALGSGMLTIDGTTATAEPLAEQWSSLGDAEVLDAWRAGFRAVCTADSDPQHQRAVSVFMTAFLKALVTRDDSEQDYFWHRVIAAVEESQEDVDWADRVPLHTLTEYQDRDSPDRFARFVELARHLGVVTGEDSATATVTSLGHWWLAASRAGQPRMISADMPAGTVAEMLADCVRQGKDPWTAAQRWLQPRPPADAARELLPPQTSRRRPGSPPAT</sequence>
<name>A0A919ID36_9ACTN</name>
<feature type="region of interest" description="Disordered" evidence="1">
    <location>
        <begin position="271"/>
        <end position="299"/>
    </location>
</feature>
<dbReference type="AlphaFoldDB" id="A0A919ID36"/>
<protein>
    <submittedName>
        <fullName evidence="2">Uncharacterized protein</fullName>
    </submittedName>
</protein>
<dbReference type="Proteomes" id="UP000619479">
    <property type="component" value="Unassembled WGS sequence"/>
</dbReference>
<organism evidence="2 3">
    <name type="scientific">Actinoplanes cyaneus</name>
    <dbReference type="NCBI Taxonomy" id="52696"/>
    <lineage>
        <taxon>Bacteria</taxon>
        <taxon>Bacillati</taxon>
        <taxon>Actinomycetota</taxon>
        <taxon>Actinomycetes</taxon>
        <taxon>Micromonosporales</taxon>
        <taxon>Micromonosporaceae</taxon>
        <taxon>Actinoplanes</taxon>
    </lineage>
</organism>
<keyword evidence="3" id="KW-1185">Reference proteome</keyword>
<evidence type="ECO:0000313" key="2">
    <source>
        <dbReference type="EMBL" id="GID63031.1"/>
    </source>
</evidence>
<gene>
    <name evidence="2" type="ORF">Acy02nite_09120</name>
</gene>
<proteinExistence type="predicted"/>
<accession>A0A919ID36</accession>
<evidence type="ECO:0000256" key="1">
    <source>
        <dbReference type="SAM" id="MobiDB-lite"/>
    </source>
</evidence>